<name>A0A2S6C818_9PEZI</name>
<dbReference type="Proteomes" id="UP000237631">
    <property type="component" value="Unassembled WGS sequence"/>
</dbReference>
<gene>
    <name evidence="1" type="ORF">CBER1_03782</name>
</gene>
<organism evidence="1 2">
    <name type="scientific">Cercospora berteroae</name>
    <dbReference type="NCBI Taxonomy" id="357750"/>
    <lineage>
        <taxon>Eukaryota</taxon>
        <taxon>Fungi</taxon>
        <taxon>Dikarya</taxon>
        <taxon>Ascomycota</taxon>
        <taxon>Pezizomycotina</taxon>
        <taxon>Dothideomycetes</taxon>
        <taxon>Dothideomycetidae</taxon>
        <taxon>Mycosphaerellales</taxon>
        <taxon>Mycosphaerellaceae</taxon>
        <taxon>Cercospora</taxon>
    </lineage>
</organism>
<dbReference type="PANTHER" id="PTHR10622">
    <property type="entry name" value="HET DOMAIN-CONTAINING PROTEIN"/>
    <property type="match status" value="1"/>
</dbReference>
<sequence>MAWAASRETTRVEDRAYSMLGIFDVSLPVIYGEGERAFRRLPSQVRENLLASSPDAFKDRTYTKLAAGTGGDDQKQYEILGRTIRFHLPVFDMPKKEDFKAGQIYAAVLNCHFEDDPSHYIVIHLICEVSGDCTRTCVSSCDAYEAASRTASHPITVLRQVKYPYEEAADEAWQSVDGSENLWIRCVNKPTMFPDLLVLHGHGCMVTNPDWPAAPTCSAIIDDETWNNNGGTVRLPYTPPGRFKALSKRPSDTPFYYGGHLSVQISDVTCQAIIVDIKIYPRQTTNGHFVFSEDSQIAIDMSEDTGRRSAARNDYNLLRLKRGKNLLAEVHTNSFLSQRFWYIEFRIVDHRRSRKAVWTYFGD</sequence>
<comment type="caution">
    <text evidence="1">The sequence shown here is derived from an EMBL/GenBank/DDBJ whole genome shotgun (WGS) entry which is preliminary data.</text>
</comment>
<protein>
    <submittedName>
        <fullName evidence="1">Uncharacterized protein</fullName>
    </submittedName>
</protein>
<proteinExistence type="predicted"/>
<accession>A0A2S6C818</accession>
<dbReference type="EMBL" id="PNEN01000529">
    <property type="protein sequence ID" value="PPJ55881.1"/>
    <property type="molecule type" value="Genomic_DNA"/>
</dbReference>
<evidence type="ECO:0000313" key="2">
    <source>
        <dbReference type="Proteomes" id="UP000237631"/>
    </source>
</evidence>
<dbReference type="AlphaFoldDB" id="A0A2S6C818"/>
<evidence type="ECO:0000313" key="1">
    <source>
        <dbReference type="EMBL" id="PPJ55881.1"/>
    </source>
</evidence>
<dbReference type="STRING" id="357750.A0A2S6C818"/>
<dbReference type="PANTHER" id="PTHR10622:SF10">
    <property type="entry name" value="HET DOMAIN-CONTAINING PROTEIN"/>
    <property type="match status" value="1"/>
</dbReference>
<dbReference type="OrthoDB" id="3787959at2759"/>
<keyword evidence="2" id="KW-1185">Reference proteome</keyword>
<reference evidence="2" key="1">
    <citation type="journal article" date="2017" name="bioRxiv">
        <title>Conservation of a gene cluster reveals novel cercosporin biosynthetic mechanisms and extends production to the genus Colletotrichum.</title>
        <authorList>
            <person name="de Jonge R."/>
            <person name="Ebert M.K."/>
            <person name="Huitt-Roehl C.R."/>
            <person name="Pal P."/>
            <person name="Suttle J.C."/>
            <person name="Spanner R.E."/>
            <person name="Neubauer J.D."/>
            <person name="Jurick W.M.II."/>
            <person name="Stott K.A."/>
            <person name="Secor G.A."/>
            <person name="Thomma B.P.H.J."/>
            <person name="Van de Peer Y."/>
            <person name="Townsend C.A."/>
            <person name="Bolton M.D."/>
        </authorList>
    </citation>
    <scope>NUCLEOTIDE SEQUENCE [LARGE SCALE GENOMIC DNA]</scope>
    <source>
        <strain evidence="2">CBS538.71</strain>
    </source>
</reference>